<dbReference type="EMBL" id="SIRE01000003">
    <property type="protein sequence ID" value="TBL81374.1"/>
    <property type="molecule type" value="Genomic_DNA"/>
</dbReference>
<dbReference type="Pfam" id="PF02368">
    <property type="entry name" value="Big_2"/>
    <property type="match status" value="4"/>
</dbReference>
<evidence type="ECO:0000313" key="3">
    <source>
        <dbReference type="Proteomes" id="UP000293142"/>
    </source>
</evidence>
<proteinExistence type="predicted"/>
<name>A0A4Q9DWD3_9BACL</name>
<protein>
    <recommendedName>
        <fullName evidence="1">BIG2 domain-containing protein</fullName>
    </recommendedName>
</protein>
<feature type="domain" description="BIG2" evidence="1">
    <location>
        <begin position="150"/>
        <end position="230"/>
    </location>
</feature>
<feature type="domain" description="BIG2" evidence="1">
    <location>
        <begin position="814"/>
        <end position="894"/>
    </location>
</feature>
<dbReference type="Gene3D" id="2.60.40.1080">
    <property type="match status" value="13"/>
</dbReference>
<feature type="domain" description="BIG2" evidence="1">
    <location>
        <begin position="895"/>
        <end position="977"/>
    </location>
</feature>
<feature type="domain" description="BIG2" evidence="1">
    <location>
        <begin position="565"/>
        <end position="645"/>
    </location>
</feature>
<feature type="domain" description="BIG2" evidence="1">
    <location>
        <begin position="66"/>
        <end position="146"/>
    </location>
</feature>
<dbReference type="Proteomes" id="UP000293142">
    <property type="component" value="Unassembled WGS sequence"/>
</dbReference>
<feature type="domain" description="BIG2" evidence="1">
    <location>
        <begin position="482"/>
        <end position="562"/>
    </location>
</feature>
<comment type="caution">
    <text evidence="2">The sequence shown here is derived from an EMBL/GenBank/DDBJ whole genome shotgun (WGS) entry which is preliminary data.</text>
</comment>
<accession>A0A4Q9DWD3</accession>
<organism evidence="2 3">
    <name type="scientific">Paenibacillus thalictri</name>
    <dbReference type="NCBI Taxonomy" id="2527873"/>
    <lineage>
        <taxon>Bacteria</taxon>
        <taxon>Bacillati</taxon>
        <taxon>Bacillota</taxon>
        <taxon>Bacilli</taxon>
        <taxon>Bacillales</taxon>
        <taxon>Paenibacillaceae</taxon>
        <taxon>Paenibacillus</taxon>
    </lineage>
</organism>
<dbReference type="InterPro" id="IPR008964">
    <property type="entry name" value="Invasin/intimin_cell_adhesion"/>
</dbReference>
<feature type="domain" description="BIG2" evidence="1">
    <location>
        <begin position="1063"/>
        <end position="1143"/>
    </location>
</feature>
<feature type="domain" description="BIG2" evidence="1">
    <location>
        <begin position="316"/>
        <end position="396"/>
    </location>
</feature>
<evidence type="ECO:0000259" key="1">
    <source>
        <dbReference type="SMART" id="SM00635"/>
    </source>
</evidence>
<reference evidence="2 3" key="1">
    <citation type="submission" date="2019-02" db="EMBL/GenBank/DDBJ databases">
        <title>Paenibacillus sp. nov., isolated from surface-sterilized tissue of Thalictrum simplex L.</title>
        <authorList>
            <person name="Tuo L."/>
        </authorList>
    </citation>
    <scope>NUCLEOTIDE SEQUENCE [LARGE SCALE GENOMIC DNA]</scope>
    <source>
        <strain evidence="2 3">N2SHLJ1</strain>
    </source>
</reference>
<dbReference type="OrthoDB" id="2348975at2"/>
<feature type="domain" description="BIG2" evidence="1">
    <location>
        <begin position="233"/>
        <end position="313"/>
    </location>
</feature>
<feature type="domain" description="BIG2" evidence="1">
    <location>
        <begin position="648"/>
        <end position="728"/>
    </location>
</feature>
<feature type="domain" description="BIG2" evidence="1">
    <location>
        <begin position="406"/>
        <end position="479"/>
    </location>
</feature>
<sequence>MQSKIAGLGKLLSKFFMDRRPQISGSFRKQKGVRFLKTSKRWRWGSVALVLALLFSLCGQAFAADEVSRLILSKNDLTLEIGDTYSITATAITVSGATDDVTIKTDWTSGTPSIASVYAGVITAKAEGTATITATYAGKTVVVNVNVEKKVRTLTKNKTSSSLRVGASDQISLVATYTDGTTANVTDKANWSTTNDSIASVNDGLITGVSSGSATINATYGSQNVSISVAVDSVRRLDLDQTDLIMKVGGTKQMKLMALFDNGDYEDMAEKAEWSSNKGSVADAFKGLITAYGTGQATITGKYGNKSVTVVVNVDVAKRLDMDKSDLFLKVNGTEQVKVTAVYADGSSEDVTSKATWTSDNEDVASVEKGNITGYSSGQTTINASYGGKTTTVSVDVETARKLEMKVSSVQLNTGDSYSAELTATYADGTTENVTDRAKWTSDKESVAYATKGTIKAISAGEAIVTAQFGSVTAKLVVDVDVARSLTVNKKTVSLRTGGTEQLTVTALRADSSKVDVTDQVEWSVDNIAAVKVTKGKIEALATGQAVVTAKYGDTTAVVTVQVEIPSKLELDVTDVFLKENNTKQLELTATFADGTSEKVTSKADWTSSNENNAIVTGGLIRSIKMGQATITASYGGKTATATVDVEVPRKISLNKTAIDLRTGVSEQLTVTAVYAEGDPVIVTDKAVWSIDNQDVAMVSKGNVTAYKSGSAVVTVTFGGKTATVQVAVDQATYLTANLTKISLQAGGTSQLTVTATYPNGQTEDVTQKVVWTSKTTSVAGVNKGLVTAIDRGATTITATYGDKTVSVSVTVGEVTGLTVSQNKLLLSEGQSAAITVTAAFKDGTSKGVTDDADWSSSQEKVAKVYGGVIRAISGGTATITVKYGDKTETVSVEVDMANRLSLNTKLLVMDKDGQAQLVLTATNSNNETETVTDKAQWKTNADKVADVDRGLVTAYSGGKATITATYGGKSVAVTVEVGVPQKLAFNKRLLSLKSGGSEALELTATYSDGSTRDVTSEAEWASSNIKVADVVNGVVTAIEYGKSTISAKYGGKRITIQLAIDELKYLKSADKKLTLSVEDTKQVSLIATYKDGVDAEVASQAMWKSSNDKVADVKDGLITAYGKGNAVVTARFAGMTVTVNVTVK</sequence>
<dbReference type="SUPFAM" id="SSF49373">
    <property type="entry name" value="Invasin/intimin cell-adhesion fragments"/>
    <property type="match status" value="12"/>
</dbReference>
<feature type="domain" description="BIG2" evidence="1">
    <location>
        <begin position="731"/>
        <end position="811"/>
    </location>
</feature>
<keyword evidence="3" id="KW-1185">Reference proteome</keyword>
<dbReference type="AlphaFoldDB" id="A0A4Q9DWD3"/>
<evidence type="ECO:0000313" key="2">
    <source>
        <dbReference type="EMBL" id="TBL81374.1"/>
    </source>
</evidence>
<dbReference type="InterPro" id="IPR003343">
    <property type="entry name" value="Big_2"/>
</dbReference>
<dbReference type="SMART" id="SM00635">
    <property type="entry name" value="BID_2"/>
    <property type="match status" value="13"/>
</dbReference>
<gene>
    <name evidence="2" type="ORF">EYB31_04660</name>
</gene>
<feature type="domain" description="BIG2" evidence="1">
    <location>
        <begin position="980"/>
        <end position="1059"/>
    </location>
</feature>